<keyword evidence="2" id="KW-0805">Transcription regulation</keyword>
<dbReference type="InterPro" id="IPR039425">
    <property type="entry name" value="RNA_pol_sigma-70-like"/>
</dbReference>
<dbReference type="Proteomes" id="UP000251186">
    <property type="component" value="Unassembled WGS sequence"/>
</dbReference>
<dbReference type="AlphaFoldDB" id="A0A2X1BLP8"/>
<dbReference type="InterPro" id="IPR013325">
    <property type="entry name" value="RNA_pol_sigma_r2"/>
</dbReference>
<accession>A0A2X1BLP8</accession>
<evidence type="ECO:0000259" key="5">
    <source>
        <dbReference type="Pfam" id="PF04542"/>
    </source>
</evidence>
<dbReference type="GO" id="GO:0016987">
    <property type="term" value="F:sigma factor activity"/>
    <property type="evidence" value="ECO:0007669"/>
    <property type="project" value="UniProtKB-KW"/>
</dbReference>
<evidence type="ECO:0000256" key="4">
    <source>
        <dbReference type="ARBA" id="ARBA00023163"/>
    </source>
</evidence>
<dbReference type="Gene3D" id="1.10.1740.10">
    <property type="match status" value="1"/>
</dbReference>
<keyword evidence="4" id="KW-0804">Transcription</keyword>
<gene>
    <name evidence="7" type="primary">cnrH_1</name>
    <name evidence="7" type="ORF">NCTC11166_01483</name>
</gene>
<evidence type="ECO:0000259" key="6">
    <source>
        <dbReference type="Pfam" id="PF08281"/>
    </source>
</evidence>
<comment type="similarity">
    <text evidence="1">Belongs to the sigma-70 factor family. ECF subfamily.</text>
</comment>
<dbReference type="NCBIfam" id="TIGR02937">
    <property type="entry name" value="sigma70-ECF"/>
    <property type="match status" value="1"/>
</dbReference>
<dbReference type="InterPro" id="IPR036388">
    <property type="entry name" value="WH-like_DNA-bd_sf"/>
</dbReference>
<organism evidence="7 8">
    <name type="scientific">Brevundimonas vesicularis</name>
    <name type="common">Pseudomonas vesicularis</name>
    <dbReference type="NCBI Taxonomy" id="41276"/>
    <lineage>
        <taxon>Bacteria</taxon>
        <taxon>Pseudomonadati</taxon>
        <taxon>Pseudomonadota</taxon>
        <taxon>Alphaproteobacteria</taxon>
        <taxon>Caulobacterales</taxon>
        <taxon>Caulobacteraceae</taxon>
        <taxon>Brevundimonas</taxon>
    </lineage>
</organism>
<reference evidence="7 8" key="1">
    <citation type="submission" date="2018-06" db="EMBL/GenBank/DDBJ databases">
        <authorList>
            <consortium name="Pathogen Informatics"/>
            <person name="Doyle S."/>
        </authorList>
    </citation>
    <scope>NUCLEOTIDE SEQUENCE [LARGE SCALE GENOMIC DNA]</scope>
    <source>
        <strain evidence="7 8">NCTC11166</strain>
    </source>
</reference>
<dbReference type="InterPro" id="IPR014284">
    <property type="entry name" value="RNA_pol_sigma-70_dom"/>
</dbReference>
<dbReference type="Gene3D" id="1.10.10.10">
    <property type="entry name" value="Winged helix-like DNA-binding domain superfamily/Winged helix DNA-binding domain"/>
    <property type="match status" value="1"/>
</dbReference>
<dbReference type="EMBL" id="UAQP01000005">
    <property type="protein sequence ID" value="SPU53412.1"/>
    <property type="molecule type" value="Genomic_DNA"/>
</dbReference>
<dbReference type="Pfam" id="PF08281">
    <property type="entry name" value="Sigma70_r4_2"/>
    <property type="match status" value="1"/>
</dbReference>
<dbReference type="SUPFAM" id="SSF88946">
    <property type="entry name" value="Sigma2 domain of RNA polymerase sigma factors"/>
    <property type="match status" value="1"/>
</dbReference>
<dbReference type="InterPro" id="IPR013324">
    <property type="entry name" value="RNA_pol_sigma_r3/r4-like"/>
</dbReference>
<proteinExistence type="inferred from homology"/>
<feature type="domain" description="RNA polymerase sigma factor 70 region 4 type 2" evidence="6">
    <location>
        <begin position="126"/>
        <end position="177"/>
    </location>
</feature>
<dbReference type="GO" id="GO:0006352">
    <property type="term" value="P:DNA-templated transcription initiation"/>
    <property type="evidence" value="ECO:0007669"/>
    <property type="project" value="InterPro"/>
</dbReference>
<sequence length="192" mass="21320">MESPANLSARAAGGDRAAFGALMQQTKTALFRFVRRYVGDEQDAWDLLQETYAAAWINIRRYDPTRPFEAWIRTIALNKCRDWSRRRFVRRLIRGDVDLASPEALAVANGDEPADERMEAGDRLARLNEAISLLPPHLKAPLLLTAIEGRSQAEAAEILGVTVKTVETRVARARRKLFDVLGGAGDVPPAPK</sequence>
<dbReference type="InterPro" id="IPR007627">
    <property type="entry name" value="RNA_pol_sigma70_r2"/>
</dbReference>
<dbReference type="InterPro" id="IPR013249">
    <property type="entry name" value="RNA_pol_sigma70_r4_t2"/>
</dbReference>
<dbReference type="CDD" id="cd06171">
    <property type="entry name" value="Sigma70_r4"/>
    <property type="match status" value="1"/>
</dbReference>
<dbReference type="RefSeq" id="WP_054765333.1">
    <property type="nucleotide sequence ID" value="NZ_JABTYI010000009.1"/>
</dbReference>
<evidence type="ECO:0000313" key="8">
    <source>
        <dbReference type="Proteomes" id="UP000251186"/>
    </source>
</evidence>
<dbReference type="Pfam" id="PF04542">
    <property type="entry name" value="Sigma70_r2"/>
    <property type="match status" value="1"/>
</dbReference>
<evidence type="ECO:0000256" key="2">
    <source>
        <dbReference type="ARBA" id="ARBA00023015"/>
    </source>
</evidence>
<keyword evidence="3" id="KW-0731">Sigma factor</keyword>
<dbReference type="SUPFAM" id="SSF88659">
    <property type="entry name" value="Sigma3 and sigma4 domains of RNA polymerase sigma factors"/>
    <property type="match status" value="1"/>
</dbReference>
<dbReference type="PANTHER" id="PTHR43133:SF25">
    <property type="entry name" value="RNA POLYMERASE SIGMA FACTOR RFAY-RELATED"/>
    <property type="match status" value="1"/>
</dbReference>
<evidence type="ECO:0000256" key="1">
    <source>
        <dbReference type="ARBA" id="ARBA00010641"/>
    </source>
</evidence>
<protein>
    <submittedName>
        <fullName evidence="7">RNA polymerase sigma factor CnrH</fullName>
    </submittedName>
</protein>
<dbReference type="PANTHER" id="PTHR43133">
    <property type="entry name" value="RNA POLYMERASE ECF-TYPE SIGMA FACTO"/>
    <property type="match status" value="1"/>
</dbReference>
<evidence type="ECO:0000256" key="3">
    <source>
        <dbReference type="ARBA" id="ARBA00023082"/>
    </source>
</evidence>
<evidence type="ECO:0000313" key="7">
    <source>
        <dbReference type="EMBL" id="SPU53412.1"/>
    </source>
</evidence>
<feature type="domain" description="RNA polymerase sigma-70 region 2" evidence="5">
    <location>
        <begin position="23"/>
        <end position="87"/>
    </location>
</feature>
<dbReference type="GO" id="GO:0003677">
    <property type="term" value="F:DNA binding"/>
    <property type="evidence" value="ECO:0007669"/>
    <property type="project" value="InterPro"/>
</dbReference>
<name>A0A2X1BLP8_BREVE</name>